<dbReference type="InterPro" id="IPR036907">
    <property type="entry name" value="5'-Nucleotdase_C_sf"/>
</dbReference>
<evidence type="ECO:0000259" key="3">
    <source>
        <dbReference type="Pfam" id="PF00149"/>
    </source>
</evidence>
<dbReference type="Gene3D" id="3.90.780.10">
    <property type="entry name" value="5'-Nucleotidase, C-terminal domain"/>
    <property type="match status" value="1"/>
</dbReference>
<dbReference type="Pfam" id="PF00149">
    <property type="entry name" value="Metallophos"/>
    <property type="match status" value="1"/>
</dbReference>
<feature type="domain" description="5'-Nucleotidase C-terminal" evidence="4">
    <location>
        <begin position="324"/>
        <end position="481"/>
    </location>
</feature>
<dbReference type="Pfam" id="PF02872">
    <property type="entry name" value="5_nucleotid_C"/>
    <property type="match status" value="1"/>
</dbReference>
<dbReference type="AlphaFoldDB" id="A0A8H3BG88"/>
<dbReference type="Proteomes" id="UP000663841">
    <property type="component" value="Unassembled WGS sequence"/>
</dbReference>
<evidence type="ECO:0008006" key="7">
    <source>
        <dbReference type="Google" id="ProtNLM"/>
    </source>
</evidence>
<evidence type="ECO:0000256" key="1">
    <source>
        <dbReference type="ARBA" id="ARBA00006654"/>
    </source>
</evidence>
<comment type="caution">
    <text evidence="5">The sequence shown here is derived from an EMBL/GenBank/DDBJ whole genome shotgun (WGS) entry which is preliminary data.</text>
</comment>
<dbReference type="GO" id="GO:0016787">
    <property type="term" value="F:hydrolase activity"/>
    <property type="evidence" value="ECO:0007669"/>
    <property type="project" value="InterPro"/>
</dbReference>
<name>A0A8H3BG88_9AGAM</name>
<organism evidence="5 6">
    <name type="scientific">Rhizoctonia solani</name>
    <dbReference type="NCBI Taxonomy" id="456999"/>
    <lineage>
        <taxon>Eukaryota</taxon>
        <taxon>Fungi</taxon>
        <taxon>Dikarya</taxon>
        <taxon>Basidiomycota</taxon>
        <taxon>Agaricomycotina</taxon>
        <taxon>Agaricomycetes</taxon>
        <taxon>Cantharellales</taxon>
        <taxon>Ceratobasidiaceae</taxon>
        <taxon>Rhizoctonia</taxon>
    </lineage>
</organism>
<dbReference type="EMBL" id="CAJMWW010000196">
    <property type="protein sequence ID" value="CAE6456743.1"/>
    <property type="molecule type" value="Genomic_DNA"/>
</dbReference>
<keyword evidence="2" id="KW-0732">Signal</keyword>
<comment type="similarity">
    <text evidence="1">Belongs to the 5'-nucleotidase family.</text>
</comment>
<dbReference type="Gene3D" id="3.60.21.10">
    <property type="match status" value="1"/>
</dbReference>
<proteinExistence type="inferred from homology"/>
<sequence>MSSELTLQVLHFNDVYKITRARQGQKEKKAIEKNGDLHDDFDRVLRFSMKIQQLRDSWAQQGKEGLLLFSGDLFSPSVESMLTRGRSMVHLMNVLSPDACVPGNHEFDFKRERFNQLVEFCTFPWILSNVEEKTKTNQWDTLKDIERYRVIEVNLGSDSRSVKIGIIGLMSADAHSKIDTSATKTFKLQDMHEKGMQLAKELRGEPHKCELVFALTHALIVKSGTDFEDLSEVSITLEEPVGQNLERKMLVKSVKVIRHHMPGCDLVITDQNGVDITAESLRKCPLSTVLNRLFKHQVLKDLKKPVAERPEPFDVSIMREGITREGESIIGNWIADSIVRWMRKHHHKVPEPLIFITTGGSIRASSPFESVVKQGDIIQLLPFNAPLIICKMAGAAIWQVLEEALSESEWDGSKIASAGKFPVVSGVKVTWRSDVAAKQRIQSIKLTSSPQIPITKTDKGLYYVLTDKYLIEGGDDLKSFKNHTDPVDTEVPMYEALLQDIADISVEDAAAILTGTFSSFPLGRRVTGPSKKGLLGVILNILGQGALMNDFRVDGWEPDLVEQTVANQVMEVAKAKKLPVLRLPTKIDERMKDVRPHA</sequence>
<dbReference type="PANTHER" id="PTHR11575">
    <property type="entry name" value="5'-NUCLEOTIDASE-RELATED"/>
    <property type="match status" value="1"/>
</dbReference>
<evidence type="ECO:0000256" key="2">
    <source>
        <dbReference type="ARBA" id="ARBA00022729"/>
    </source>
</evidence>
<protein>
    <recommendedName>
        <fullName evidence="7">5'-nucleotidase</fullName>
    </recommendedName>
</protein>
<dbReference type="GO" id="GO:0009166">
    <property type="term" value="P:nucleotide catabolic process"/>
    <property type="evidence" value="ECO:0007669"/>
    <property type="project" value="InterPro"/>
</dbReference>
<dbReference type="InterPro" id="IPR004843">
    <property type="entry name" value="Calcineurin-like_PHP"/>
</dbReference>
<dbReference type="SUPFAM" id="SSF56300">
    <property type="entry name" value="Metallo-dependent phosphatases"/>
    <property type="match status" value="1"/>
</dbReference>
<dbReference type="InterPro" id="IPR006179">
    <property type="entry name" value="5_nucleotidase/apyrase"/>
</dbReference>
<dbReference type="InterPro" id="IPR008334">
    <property type="entry name" value="5'-Nucleotdase_C"/>
</dbReference>
<dbReference type="PANTHER" id="PTHR11575:SF48">
    <property type="entry name" value="5'-NUCLEOTIDASE"/>
    <property type="match status" value="1"/>
</dbReference>
<evidence type="ECO:0000313" key="5">
    <source>
        <dbReference type="EMBL" id="CAE6456743.1"/>
    </source>
</evidence>
<reference evidence="5" key="1">
    <citation type="submission" date="2021-01" db="EMBL/GenBank/DDBJ databases">
        <authorList>
            <person name="Kaushik A."/>
        </authorList>
    </citation>
    <scope>NUCLEOTIDE SEQUENCE</scope>
    <source>
        <strain evidence="5">AG3-T5</strain>
    </source>
</reference>
<feature type="domain" description="Calcineurin-like phosphoesterase" evidence="3">
    <location>
        <begin position="35"/>
        <end position="128"/>
    </location>
</feature>
<evidence type="ECO:0000259" key="4">
    <source>
        <dbReference type="Pfam" id="PF02872"/>
    </source>
</evidence>
<dbReference type="InterPro" id="IPR029052">
    <property type="entry name" value="Metallo-depent_PP-like"/>
</dbReference>
<evidence type="ECO:0000313" key="6">
    <source>
        <dbReference type="Proteomes" id="UP000663841"/>
    </source>
</evidence>
<accession>A0A8H3BG88</accession>
<dbReference type="SUPFAM" id="SSF55816">
    <property type="entry name" value="5'-nucleotidase (syn. UDP-sugar hydrolase), C-terminal domain"/>
    <property type="match status" value="1"/>
</dbReference>
<gene>
    <name evidence="5" type="ORF">RDB_LOCUS141278</name>
</gene>